<dbReference type="Pfam" id="PF00483">
    <property type="entry name" value="NTP_transferase"/>
    <property type="match status" value="1"/>
</dbReference>
<dbReference type="InterPro" id="IPR051161">
    <property type="entry name" value="Mannose-6P_isomerase_type2"/>
</dbReference>
<dbReference type="GO" id="GO:0009298">
    <property type="term" value="P:GDP-mannose biosynthetic process"/>
    <property type="evidence" value="ECO:0007669"/>
    <property type="project" value="TreeGrafter"/>
</dbReference>
<organism evidence="2">
    <name type="scientific">marine metagenome</name>
    <dbReference type="NCBI Taxonomy" id="408172"/>
    <lineage>
        <taxon>unclassified sequences</taxon>
        <taxon>metagenomes</taxon>
        <taxon>ecological metagenomes</taxon>
    </lineage>
</organism>
<dbReference type="InterPro" id="IPR049577">
    <property type="entry name" value="GMPP_N"/>
</dbReference>
<name>A0A382SW58_9ZZZZ</name>
<protein>
    <recommendedName>
        <fullName evidence="1">Nucleotidyl transferase domain-containing protein</fullName>
    </recommendedName>
</protein>
<dbReference type="Gene3D" id="3.90.550.10">
    <property type="entry name" value="Spore Coat Polysaccharide Biosynthesis Protein SpsA, Chain A"/>
    <property type="match status" value="1"/>
</dbReference>
<accession>A0A382SW58</accession>
<dbReference type="PANTHER" id="PTHR46390">
    <property type="entry name" value="MANNOSE-1-PHOSPHATE GUANYLYLTRANSFERASE"/>
    <property type="match status" value="1"/>
</dbReference>
<dbReference type="GO" id="GO:0004475">
    <property type="term" value="F:mannose-1-phosphate guanylyltransferase (GTP) activity"/>
    <property type="evidence" value="ECO:0007669"/>
    <property type="project" value="InterPro"/>
</dbReference>
<dbReference type="InterPro" id="IPR005835">
    <property type="entry name" value="NTP_transferase_dom"/>
</dbReference>
<feature type="domain" description="Nucleotidyl transferase" evidence="1">
    <location>
        <begin position="3"/>
        <end position="224"/>
    </location>
</feature>
<dbReference type="AlphaFoldDB" id="A0A382SW58"/>
<evidence type="ECO:0000259" key="1">
    <source>
        <dbReference type="Pfam" id="PF00483"/>
    </source>
</evidence>
<dbReference type="CDD" id="cd02509">
    <property type="entry name" value="GDP-M1P_Guanylyltransferase"/>
    <property type="match status" value="1"/>
</dbReference>
<evidence type="ECO:0000313" key="2">
    <source>
        <dbReference type="EMBL" id="SVD13802.1"/>
    </source>
</evidence>
<dbReference type="PANTHER" id="PTHR46390:SF1">
    <property type="entry name" value="MANNOSE-1-PHOSPHATE GUANYLYLTRANSFERASE"/>
    <property type="match status" value="1"/>
</dbReference>
<reference evidence="2" key="1">
    <citation type="submission" date="2018-05" db="EMBL/GenBank/DDBJ databases">
        <authorList>
            <person name="Lanie J.A."/>
            <person name="Ng W.-L."/>
            <person name="Kazmierczak K.M."/>
            <person name="Andrzejewski T.M."/>
            <person name="Davidsen T.M."/>
            <person name="Wayne K.J."/>
            <person name="Tettelin H."/>
            <person name="Glass J.I."/>
            <person name="Rusch D."/>
            <person name="Podicherti R."/>
            <person name="Tsui H.-C.T."/>
            <person name="Winkler M.E."/>
        </authorList>
    </citation>
    <scope>NUCLEOTIDE SEQUENCE</scope>
</reference>
<dbReference type="InterPro" id="IPR029044">
    <property type="entry name" value="Nucleotide-diphossugar_trans"/>
</dbReference>
<gene>
    <name evidence="2" type="ORF">METZ01_LOCUS366656</name>
</gene>
<dbReference type="SUPFAM" id="SSF53448">
    <property type="entry name" value="Nucleotide-diphospho-sugar transferases"/>
    <property type="match status" value="1"/>
</dbReference>
<dbReference type="EMBL" id="UINC01131846">
    <property type="protein sequence ID" value="SVD13802.1"/>
    <property type="molecule type" value="Genomic_DNA"/>
</dbReference>
<feature type="non-terminal residue" evidence="2">
    <location>
        <position position="269"/>
    </location>
</feature>
<sequence length="269" mass="29829">MYGVILAGGSGTRFWPVSREQSPKQLQQFFGSGTMIQNTVQRLLPLISIENLYVGTHQQQALETLRQLDSFAFSPNHLLAEPCSKNTALAIGLMAKIVEEKDSDAIMAIFPADHVVSNAKKFSQTLKKAEVLAQKGFLVTLGIPPTRPETGFGYLKQGLELEGSEDTYLVDRFEEKPNLSKAKKYLEQGTYFWNCGIFVWKASAILGELQQHAPDIHSQLETLMGCLQNSSGKLDYLELNEKGCKLFSSLPSISIDYAVMENSSNVVMI</sequence>
<proteinExistence type="predicted"/>